<gene>
    <name evidence="2" type="ORF">HYPSUDRAFT_40559</name>
</gene>
<dbReference type="EMBL" id="KN817547">
    <property type="protein sequence ID" value="KJA22765.1"/>
    <property type="molecule type" value="Genomic_DNA"/>
</dbReference>
<protein>
    <submittedName>
        <fullName evidence="2">Uncharacterized protein</fullName>
    </submittedName>
</protein>
<evidence type="ECO:0000256" key="1">
    <source>
        <dbReference type="SAM" id="MobiDB-lite"/>
    </source>
</evidence>
<feature type="region of interest" description="Disordered" evidence="1">
    <location>
        <begin position="281"/>
        <end position="300"/>
    </location>
</feature>
<keyword evidence="3" id="KW-1185">Reference proteome</keyword>
<name>A0A0D2PSP8_HYPSF</name>
<dbReference type="AlphaFoldDB" id="A0A0D2PSP8"/>
<organism evidence="2 3">
    <name type="scientific">Hypholoma sublateritium (strain FD-334 SS-4)</name>
    <dbReference type="NCBI Taxonomy" id="945553"/>
    <lineage>
        <taxon>Eukaryota</taxon>
        <taxon>Fungi</taxon>
        <taxon>Dikarya</taxon>
        <taxon>Basidiomycota</taxon>
        <taxon>Agaricomycotina</taxon>
        <taxon>Agaricomycetes</taxon>
        <taxon>Agaricomycetidae</taxon>
        <taxon>Agaricales</taxon>
        <taxon>Agaricineae</taxon>
        <taxon>Strophariaceae</taxon>
        <taxon>Hypholoma</taxon>
    </lineage>
</organism>
<reference evidence="3" key="1">
    <citation type="submission" date="2014-04" db="EMBL/GenBank/DDBJ databases">
        <title>Evolutionary Origins and Diversification of the Mycorrhizal Mutualists.</title>
        <authorList>
            <consortium name="DOE Joint Genome Institute"/>
            <consortium name="Mycorrhizal Genomics Consortium"/>
            <person name="Kohler A."/>
            <person name="Kuo A."/>
            <person name="Nagy L.G."/>
            <person name="Floudas D."/>
            <person name="Copeland A."/>
            <person name="Barry K.W."/>
            <person name="Cichocki N."/>
            <person name="Veneault-Fourrey C."/>
            <person name="LaButti K."/>
            <person name="Lindquist E.A."/>
            <person name="Lipzen A."/>
            <person name="Lundell T."/>
            <person name="Morin E."/>
            <person name="Murat C."/>
            <person name="Riley R."/>
            <person name="Ohm R."/>
            <person name="Sun H."/>
            <person name="Tunlid A."/>
            <person name="Henrissat B."/>
            <person name="Grigoriev I.V."/>
            <person name="Hibbett D.S."/>
            <person name="Martin F."/>
        </authorList>
    </citation>
    <scope>NUCLEOTIDE SEQUENCE [LARGE SCALE GENOMIC DNA]</scope>
    <source>
        <strain evidence="3">FD-334 SS-4</strain>
    </source>
</reference>
<accession>A0A0D2PSP8</accession>
<proteinExistence type="predicted"/>
<evidence type="ECO:0000313" key="2">
    <source>
        <dbReference type="EMBL" id="KJA22765.1"/>
    </source>
</evidence>
<dbReference type="Proteomes" id="UP000054270">
    <property type="component" value="Unassembled WGS sequence"/>
</dbReference>
<sequence length="430" mass="47688">MRKEGISYYGKMILDGWNLLVACDTCQDLLVCDHLVVQNYRRSLNIYHENDEDEGMALDEVLWVLWKVHPEVDNITFVNVGLPKGSSDESHVLSEEISLADLVFDNVEFTMIEEYSELYPMVQPERFVIKACAFPAAYGQLRFDNVELVNIQSATDLSYFLHRWAGGALTVRACPALTDTVLRELGMHLTPEHLHPSEVESLVIFDCANITYAGVHELVQMRATLGQQIPVIKVHGAMWAISGAQYAAIQQRGDIAEFTWEACMPWRFWPADSGIAVRPELPADEDGGAEAGGEVGAHSYTHMPPADESLVLVEQTTNEAPHTANTSVLATDLVPHILSAAPAPAVRLIAPLGAGPAVLDRRVVKPWRMYEVYGSLWNGSDLIVDQGRGGSNLTKDQEMAAGDWEEPRTTNELWDQWITDVPAQESADSF</sequence>
<evidence type="ECO:0000313" key="3">
    <source>
        <dbReference type="Proteomes" id="UP000054270"/>
    </source>
</evidence>